<protein>
    <recommendedName>
        <fullName evidence="3">FAD-binding PCMH-type domain-containing protein</fullName>
    </recommendedName>
</protein>
<proteinExistence type="predicted"/>
<dbReference type="PROSITE" id="PS51387">
    <property type="entry name" value="FAD_PCMH"/>
    <property type="match status" value="1"/>
</dbReference>
<keyword evidence="1" id="KW-0285">Flavoprotein</keyword>
<dbReference type="InterPro" id="IPR016164">
    <property type="entry name" value="FAD-linked_Oxase-like_C"/>
</dbReference>
<dbReference type="InterPro" id="IPR016169">
    <property type="entry name" value="FAD-bd_PCMH_sub2"/>
</dbReference>
<reference evidence="4" key="1">
    <citation type="submission" date="2018-05" db="EMBL/GenBank/DDBJ databases">
        <authorList>
            <person name="Lanie J.A."/>
            <person name="Ng W.-L."/>
            <person name="Kazmierczak K.M."/>
            <person name="Andrzejewski T.M."/>
            <person name="Davidsen T.M."/>
            <person name="Wayne K.J."/>
            <person name="Tettelin H."/>
            <person name="Glass J.I."/>
            <person name="Rusch D."/>
            <person name="Podicherti R."/>
            <person name="Tsui H.-C.T."/>
            <person name="Winkler M.E."/>
        </authorList>
    </citation>
    <scope>NUCLEOTIDE SEQUENCE</scope>
</reference>
<evidence type="ECO:0000259" key="3">
    <source>
        <dbReference type="PROSITE" id="PS51387"/>
    </source>
</evidence>
<organism evidence="4">
    <name type="scientific">marine metagenome</name>
    <dbReference type="NCBI Taxonomy" id="408172"/>
    <lineage>
        <taxon>unclassified sequences</taxon>
        <taxon>metagenomes</taxon>
        <taxon>ecological metagenomes</taxon>
    </lineage>
</organism>
<keyword evidence="2" id="KW-0274">FAD</keyword>
<dbReference type="SUPFAM" id="SSF56176">
    <property type="entry name" value="FAD-binding/transporter-associated domain-like"/>
    <property type="match status" value="1"/>
</dbReference>
<dbReference type="GO" id="GO:0071949">
    <property type="term" value="F:FAD binding"/>
    <property type="evidence" value="ECO:0007669"/>
    <property type="project" value="InterPro"/>
</dbReference>
<dbReference type="AlphaFoldDB" id="A0A381VL07"/>
<dbReference type="Gene3D" id="3.30.465.10">
    <property type="match status" value="1"/>
</dbReference>
<feature type="domain" description="FAD-binding PCMH-type" evidence="3">
    <location>
        <begin position="1"/>
        <end position="134"/>
    </location>
</feature>
<dbReference type="Pfam" id="PF01565">
    <property type="entry name" value="FAD_binding_4"/>
    <property type="match status" value="1"/>
</dbReference>
<evidence type="ECO:0000256" key="1">
    <source>
        <dbReference type="ARBA" id="ARBA00022630"/>
    </source>
</evidence>
<dbReference type="PANTHER" id="PTHR11748">
    <property type="entry name" value="D-LACTATE DEHYDROGENASE"/>
    <property type="match status" value="1"/>
</dbReference>
<dbReference type="SUPFAM" id="SSF55103">
    <property type="entry name" value="FAD-linked oxidases, C-terminal domain"/>
    <property type="match status" value="1"/>
</dbReference>
<name>A0A381VL07_9ZZZZ</name>
<sequence>MSNISGIMNYKPDELYITVKASTPINSIQEELKKNNQYLAFEPVNFEKIFEKDSKEGTIAGALSCNFSGSRRFKVGSARDHILGFKGYNGKGEKIKSGGTVQKNVTGYDLSKLITGSFGTLVVLTEITLKVLPLESDTKTIVISGLPLEDSLEIMGSALNSSNDPSGAVFYPENFRNNFTFNDLAYPGSITAIRLEGTSGSIDQRIKNFYNQWSLNEKKTTILDKAQSVIFWEDTRSLKVFSNTDKSLLRAVVPPSETTNLISRLRLFHANYFFDWGGSLVWLELDYLSPEKIDQIRKRVLDVGGYLTVIKSKQNLKDSTEVFTVNPIEFRISQNIKKSFDPKRIFNPGRMYRGI</sequence>
<dbReference type="EMBL" id="UINC01009141">
    <property type="protein sequence ID" value="SVA41025.1"/>
    <property type="molecule type" value="Genomic_DNA"/>
</dbReference>
<evidence type="ECO:0000313" key="4">
    <source>
        <dbReference type="EMBL" id="SVA41025.1"/>
    </source>
</evidence>
<dbReference type="InterPro" id="IPR006094">
    <property type="entry name" value="Oxid_FAD_bind_N"/>
</dbReference>
<evidence type="ECO:0000256" key="2">
    <source>
        <dbReference type="ARBA" id="ARBA00022827"/>
    </source>
</evidence>
<dbReference type="GO" id="GO:0003824">
    <property type="term" value="F:catalytic activity"/>
    <property type="evidence" value="ECO:0007669"/>
    <property type="project" value="InterPro"/>
</dbReference>
<accession>A0A381VL07</accession>
<dbReference type="InterPro" id="IPR036318">
    <property type="entry name" value="FAD-bd_PCMH-like_sf"/>
</dbReference>
<gene>
    <name evidence="4" type="ORF">METZ01_LOCUS93879</name>
</gene>
<dbReference type="PANTHER" id="PTHR11748:SF103">
    <property type="entry name" value="GLYCOLATE OXIDASE SUBUNIT GLCE"/>
    <property type="match status" value="1"/>
</dbReference>
<dbReference type="InterPro" id="IPR016166">
    <property type="entry name" value="FAD-bd_PCMH"/>
</dbReference>